<dbReference type="Proteomes" id="UP000315010">
    <property type="component" value="Unassembled WGS sequence"/>
</dbReference>
<reference evidence="6 7" key="1">
    <citation type="submission" date="2019-02" db="EMBL/GenBank/DDBJ databases">
        <title>Deep-cultivation of Planctomycetes and their phenomic and genomic characterization uncovers novel biology.</title>
        <authorList>
            <person name="Wiegand S."/>
            <person name="Jogler M."/>
            <person name="Boedeker C."/>
            <person name="Pinto D."/>
            <person name="Vollmers J."/>
            <person name="Rivas-Marin E."/>
            <person name="Kohn T."/>
            <person name="Peeters S.H."/>
            <person name="Heuer A."/>
            <person name="Rast P."/>
            <person name="Oberbeckmann S."/>
            <person name="Bunk B."/>
            <person name="Jeske O."/>
            <person name="Meyerdierks A."/>
            <person name="Storesund J.E."/>
            <person name="Kallscheuer N."/>
            <person name="Luecker S."/>
            <person name="Lage O.M."/>
            <person name="Pohl T."/>
            <person name="Merkel B.J."/>
            <person name="Hornburger P."/>
            <person name="Mueller R.-W."/>
            <person name="Bruemmer F."/>
            <person name="Labrenz M."/>
            <person name="Spormann A.M."/>
            <person name="Op Den Camp H."/>
            <person name="Overmann J."/>
            <person name="Amann R."/>
            <person name="Jetten M.S.M."/>
            <person name="Mascher T."/>
            <person name="Medema M.H."/>
            <person name="Devos D.P."/>
            <person name="Kaster A.-K."/>
            <person name="Ovreas L."/>
            <person name="Rohde M."/>
            <person name="Galperin M.Y."/>
            <person name="Jogler C."/>
        </authorList>
    </citation>
    <scope>NUCLEOTIDE SEQUENCE [LARGE SCALE GENOMIC DNA]</scope>
    <source>
        <strain evidence="6 7">CA13</strain>
    </source>
</reference>
<dbReference type="InterPro" id="IPR003752">
    <property type="entry name" value="DiS_bond_form_DsbB/BdbC"/>
</dbReference>
<keyword evidence="7" id="KW-1185">Reference proteome</keyword>
<feature type="transmembrane region" description="Helical" evidence="5">
    <location>
        <begin position="66"/>
        <end position="88"/>
    </location>
</feature>
<dbReference type="AlphaFoldDB" id="A0A5C5Z242"/>
<comment type="subcellular location">
    <subcellularLocation>
        <location evidence="1">Membrane</location>
        <topology evidence="1">Multi-pass membrane protein</topology>
    </subcellularLocation>
</comment>
<proteinExistence type="predicted"/>
<comment type="caution">
    <text evidence="6">The sequence shown here is derived from an EMBL/GenBank/DDBJ whole genome shotgun (WGS) entry which is preliminary data.</text>
</comment>
<dbReference type="Pfam" id="PF02600">
    <property type="entry name" value="DsbB"/>
    <property type="match status" value="1"/>
</dbReference>
<dbReference type="InterPro" id="IPR023380">
    <property type="entry name" value="DsbB-like_sf"/>
</dbReference>
<evidence type="ECO:0000313" key="6">
    <source>
        <dbReference type="EMBL" id="TWT81275.1"/>
    </source>
</evidence>
<dbReference type="OrthoDB" id="3711263at2"/>
<evidence type="ECO:0000256" key="4">
    <source>
        <dbReference type="ARBA" id="ARBA00023136"/>
    </source>
</evidence>
<sequence length="178" mass="19490">MNKQGLYVANTCCMLILVGVLLGAFYFQYGLGEDPCPLCLLQRMGMIGVALGLSLNTFFGFSKKHFAFVIFTAVVGCGFSTRQVLLHISPEPGAPLGYGTPFFGMHLYTWGVLIFVACILGSAIFLFLIEDEREAPPRAASWFEKISFYLMFFICTANLLSTFLMCGVGPCCENGPCP</sequence>
<feature type="transmembrane region" description="Helical" evidence="5">
    <location>
        <begin position="148"/>
        <end position="170"/>
    </location>
</feature>
<evidence type="ECO:0000256" key="3">
    <source>
        <dbReference type="ARBA" id="ARBA00022989"/>
    </source>
</evidence>
<evidence type="ECO:0000313" key="7">
    <source>
        <dbReference type="Proteomes" id="UP000315010"/>
    </source>
</evidence>
<evidence type="ECO:0000256" key="5">
    <source>
        <dbReference type="SAM" id="Phobius"/>
    </source>
</evidence>
<protein>
    <submittedName>
        <fullName evidence="6">Disulfide bond formation protein B</fullName>
    </submittedName>
</protein>
<dbReference type="GO" id="GO:0006457">
    <property type="term" value="P:protein folding"/>
    <property type="evidence" value="ECO:0007669"/>
    <property type="project" value="InterPro"/>
</dbReference>
<feature type="transmembrane region" description="Helical" evidence="5">
    <location>
        <begin position="40"/>
        <end position="59"/>
    </location>
</feature>
<dbReference type="GO" id="GO:0016020">
    <property type="term" value="C:membrane"/>
    <property type="evidence" value="ECO:0007669"/>
    <property type="project" value="UniProtKB-SubCell"/>
</dbReference>
<feature type="transmembrane region" description="Helical" evidence="5">
    <location>
        <begin position="108"/>
        <end position="128"/>
    </location>
</feature>
<keyword evidence="4 5" id="KW-0472">Membrane</keyword>
<dbReference type="Gene3D" id="1.20.1550.10">
    <property type="entry name" value="DsbB-like"/>
    <property type="match status" value="1"/>
</dbReference>
<dbReference type="SUPFAM" id="SSF158442">
    <property type="entry name" value="DsbB-like"/>
    <property type="match status" value="1"/>
</dbReference>
<feature type="transmembrane region" description="Helical" evidence="5">
    <location>
        <begin position="7"/>
        <end position="28"/>
    </location>
</feature>
<keyword evidence="2 5" id="KW-0812">Transmembrane</keyword>
<gene>
    <name evidence="6" type="ORF">CA13_27260</name>
</gene>
<evidence type="ECO:0000256" key="1">
    <source>
        <dbReference type="ARBA" id="ARBA00004141"/>
    </source>
</evidence>
<organism evidence="6 7">
    <name type="scientific">Novipirellula herctigrandis</name>
    <dbReference type="NCBI Taxonomy" id="2527986"/>
    <lineage>
        <taxon>Bacteria</taxon>
        <taxon>Pseudomonadati</taxon>
        <taxon>Planctomycetota</taxon>
        <taxon>Planctomycetia</taxon>
        <taxon>Pirellulales</taxon>
        <taxon>Pirellulaceae</taxon>
        <taxon>Novipirellula</taxon>
    </lineage>
</organism>
<evidence type="ECO:0000256" key="2">
    <source>
        <dbReference type="ARBA" id="ARBA00022692"/>
    </source>
</evidence>
<accession>A0A5C5Z242</accession>
<name>A0A5C5Z242_9BACT</name>
<keyword evidence="3 5" id="KW-1133">Transmembrane helix</keyword>
<dbReference type="GO" id="GO:0015035">
    <property type="term" value="F:protein-disulfide reductase activity"/>
    <property type="evidence" value="ECO:0007669"/>
    <property type="project" value="InterPro"/>
</dbReference>
<dbReference type="RefSeq" id="WP_146397115.1">
    <property type="nucleotide sequence ID" value="NZ_SJPJ01000001.1"/>
</dbReference>
<dbReference type="EMBL" id="SJPJ01000001">
    <property type="protein sequence ID" value="TWT81275.1"/>
    <property type="molecule type" value="Genomic_DNA"/>
</dbReference>